<dbReference type="EMBL" id="HBUE01352426">
    <property type="protein sequence ID" value="CAG6604037.1"/>
    <property type="molecule type" value="Transcribed_RNA"/>
</dbReference>
<organism evidence="2">
    <name type="scientific">Culex pipiens</name>
    <name type="common">House mosquito</name>
    <dbReference type="NCBI Taxonomy" id="7175"/>
    <lineage>
        <taxon>Eukaryota</taxon>
        <taxon>Metazoa</taxon>
        <taxon>Ecdysozoa</taxon>
        <taxon>Arthropoda</taxon>
        <taxon>Hexapoda</taxon>
        <taxon>Insecta</taxon>
        <taxon>Pterygota</taxon>
        <taxon>Neoptera</taxon>
        <taxon>Endopterygota</taxon>
        <taxon>Diptera</taxon>
        <taxon>Nematocera</taxon>
        <taxon>Culicoidea</taxon>
        <taxon>Culicidae</taxon>
        <taxon>Culicinae</taxon>
        <taxon>Culicini</taxon>
        <taxon>Culex</taxon>
        <taxon>Culex</taxon>
    </lineage>
</organism>
<dbReference type="AlphaFoldDB" id="A0A8D8LDU0"/>
<name>A0A8D8LDU0_CULPI</name>
<keyword evidence="1" id="KW-0472">Membrane</keyword>
<reference evidence="2" key="1">
    <citation type="submission" date="2021-05" db="EMBL/GenBank/DDBJ databases">
        <authorList>
            <person name="Alioto T."/>
            <person name="Alioto T."/>
            <person name="Gomez Garrido J."/>
        </authorList>
    </citation>
    <scope>NUCLEOTIDE SEQUENCE</scope>
</reference>
<dbReference type="EMBL" id="HBUE01245323">
    <property type="protein sequence ID" value="CAG6551737.1"/>
    <property type="molecule type" value="Transcribed_RNA"/>
</dbReference>
<accession>A0A8D8LDU0</accession>
<evidence type="ECO:0000256" key="1">
    <source>
        <dbReference type="SAM" id="Phobius"/>
    </source>
</evidence>
<protein>
    <submittedName>
        <fullName evidence="2">(northern house mosquito) hypothetical protein</fullName>
    </submittedName>
</protein>
<keyword evidence="1" id="KW-0812">Transmembrane</keyword>
<feature type="transmembrane region" description="Helical" evidence="1">
    <location>
        <begin position="56"/>
        <end position="81"/>
    </location>
</feature>
<proteinExistence type="predicted"/>
<keyword evidence="1" id="KW-1133">Transmembrane helix</keyword>
<evidence type="ECO:0000313" key="2">
    <source>
        <dbReference type="EMBL" id="CAG6604037.1"/>
    </source>
</evidence>
<sequence>MKYFYISCTHSGARGEHTTVATTMVCVCALHTNSHHTQTQTCAGDVNTHTAAARSALSFLLLLSLTHSLTIATILLAHFGLIGERVIRKFFDFNILYFACVGANSRGKLLILRFAN</sequence>